<name>A0ABW2M1W8_9FLAO</name>
<dbReference type="Pfam" id="PF07791">
    <property type="entry name" value="Imm11"/>
    <property type="match status" value="1"/>
</dbReference>
<evidence type="ECO:0000313" key="2">
    <source>
        <dbReference type="EMBL" id="MFC7348462.1"/>
    </source>
</evidence>
<organism evidence="2 3">
    <name type="scientific">Chryseobacterium zhengzhouense</name>
    <dbReference type="NCBI Taxonomy" id="1636086"/>
    <lineage>
        <taxon>Bacteria</taxon>
        <taxon>Pseudomonadati</taxon>
        <taxon>Bacteroidota</taxon>
        <taxon>Flavobacteriia</taxon>
        <taxon>Flavobacteriales</taxon>
        <taxon>Weeksellaceae</taxon>
        <taxon>Chryseobacterium group</taxon>
        <taxon>Chryseobacterium</taxon>
    </lineage>
</organism>
<feature type="domain" description="Immunity MXAN-0049 protein" evidence="1">
    <location>
        <begin position="57"/>
        <end position="188"/>
    </location>
</feature>
<evidence type="ECO:0000313" key="3">
    <source>
        <dbReference type="Proteomes" id="UP001596550"/>
    </source>
</evidence>
<comment type="caution">
    <text evidence="2">The sequence shown here is derived from an EMBL/GenBank/DDBJ whole genome shotgun (WGS) entry which is preliminary data.</text>
</comment>
<sequence length="188" mass="22239">MKQYFKLSWTTDEKKNAFIKDFVIDENLRNDIINGISIINKDFPLATISGLNANKPDVLVGGAIFPIISEKFRNDFVKKFTQDANFIEFLPITFKNENFFSKYYLMNILKNISCFDFEKSEYTKLPIDIFPDQQDLIFSIEKLEFKYEAINNRNIFRMSEKPTDIYISSEIKKFIIDNEYKGFSFEEI</sequence>
<evidence type="ECO:0000259" key="1">
    <source>
        <dbReference type="Pfam" id="PF07791"/>
    </source>
</evidence>
<proteinExistence type="predicted"/>
<protein>
    <submittedName>
        <fullName evidence="2">Imm11 family protein</fullName>
    </submittedName>
</protein>
<accession>A0ABW2M1W8</accession>
<keyword evidence="3" id="KW-1185">Reference proteome</keyword>
<reference evidence="3" key="1">
    <citation type="journal article" date="2019" name="Int. J. Syst. Evol. Microbiol.">
        <title>The Global Catalogue of Microorganisms (GCM) 10K type strain sequencing project: providing services to taxonomists for standard genome sequencing and annotation.</title>
        <authorList>
            <consortium name="The Broad Institute Genomics Platform"/>
            <consortium name="The Broad Institute Genome Sequencing Center for Infectious Disease"/>
            <person name="Wu L."/>
            <person name="Ma J."/>
        </authorList>
    </citation>
    <scope>NUCLEOTIDE SEQUENCE [LARGE SCALE GENOMIC DNA]</scope>
    <source>
        <strain evidence="3">CCUG 54781</strain>
    </source>
</reference>
<dbReference type="InterPro" id="IPR012433">
    <property type="entry name" value="Imm11"/>
</dbReference>
<dbReference type="EMBL" id="JBHTCR010000010">
    <property type="protein sequence ID" value="MFC7348462.1"/>
    <property type="molecule type" value="Genomic_DNA"/>
</dbReference>
<gene>
    <name evidence="2" type="ORF">ACFQO9_17220</name>
</gene>
<dbReference type="RefSeq" id="WP_378182210.1">
    <property type="nucleotide sequence ID" value="NZ_JBHTCR010000010.1"/>
</dbReference>
<dbReference type="Proteomes" id="UP001596550">
    <property type="component" value="Unassembled WGS sequence"/>
</dbReference>